<protein>
    <submittedName>
        <fullName evidence="1">Uncharacterized protein</fullName>
    </submittedName>
</protein>
<proteinExistence type="predicted"/>
<sequence length="145" mass="15794">MHNAARLYMPLYLAQRNACGLQTAHCLEKITAGTSKGSLTASPKARVELYGSLVIASFSSGCKEKEKHNKMGRVAGLQQLCVHLLAEPWALRADVDCWCQTDPSAVVLRTSVTPPCSEGGTELRFTEAKTVVNSNELFAKVKQRT</sequence>
<comment type="caution">
    <text evidence="1">The sequence shown here is derived from an EMBL/GenBank/DDBJ whole genome shotgun (WGS) entry which is preliminary data.</text>
</comment>
<dbReference type="Proteomes" id="UP000190648">
    <property type="component" value="Unassembled WGS sequence"/>
</dbReference>
<dbReference type="AlphaFoldDB" id="A0A1V4JBL5"/>
<name>A0A1V4JBL5_PATFA</name>
<gene>
    <name evidence="1" type="ORF">AV530_012528</name>
</gene>
<evidence type="ECO:0000313" key="2">
    <source>
        <dbReference type="Proteomes" id="UP000190648"/>
    </source>
</evidence>
<dbReference type="EMBL" id="LSYS01008075">
    <property type="protein sequence ID" value="OPJ69490.1"/>
    <property type="molecule type" value="Genomic_DNA"/>
</dbReference>
<evidence type="ECO:0000313" key="1">
    <source>
        <dbReference type="EMBL" id="OPJ69490.1"/>
    </source>
</evidence>
<keyword evidence="2" id="KW-1185">Reference proteome</keyword>
<organism evidence="1 2">
    <name type="scientific">Patagioenas fasciata monilis</name>
    <dbReference type="NCBI Taxonomy" id="372326"/>
    <lineage>
        <taxon>Eukaryota</taxon>
        <taxon>Metazoa</taxon>
        <taxon>Chordata</taxon>
        <taxon>Craniata</taxon>
        <taxon>Vertebrata</taxon>
        <taxon>Euteleostomi</taxon>
        <taxon>Archelosauria</taxon>
        <taxon>Archosauria</taxon>
        <taxon>Dinosauria</taxon>
        <taxon>Saurischia</taxon>
        <taxon>Theropoda</taxon>
        <taxon>Coelurosauria</taxon>
        <taxon>Aves</taxon>
        <taxon>Neognathae</taxon>
        <taxon>Neoaves</taxon>
        <taxon>Columbimorphae</taxon>
        <taxon>Columbiformes</taxon>
        <taxon>Columbidae</taxon>
        <taxon>Patagioenas</taxon>
    </lineage>
</organism>
<reference evidence="1 2" key="1">
    <citation type="submission" date="2016-02" db="EMBL/GenBank/DDBJ databases">
        <title>Band-tailed pigeon sequencing and assembly.</title>
        <authorList>
            <person name="Soares A.E."/>
            <person name="Novak B.J."/>
            <person name="Rice E.S."/>
            <person name="O'Connell B."/>
            <person name="Chang D."/>
            <person name="Weber S."/>
            <person name="Shapiro B."/>
        </authorList>
    </citation>
    <scope>NUCLEOTIDE SEQUENCE [LARGE SCALE GENOMIC DNA]</scope>
    <source>
        <strain evidence="1">BTP2013</strain>
        <tissue evidence="1">Blood</tissue>
    </source>
</reference>
<accession>A0A1V4JBL5</accession>